<dbReference type="FunFam" id="3.30.160.20:FF:000065">
    <property type="entry name" value="Peptidyl-tRNA hydrolase domain protein"/>
    <property type="match status" value="1"/>
</dbReference>
<dbReference type="STRING" id="1890683.A0A427YCM8"/>
<feature type="signal peptide" evidence="6">
    <location>
        <begin position="1"/>
        <end position="22"/>
    </location>
</feature>
<dbReference type="EMBL" id="RSCD01000015">
    <property type="protein sequence ID" value="RSH88895.1"/>
    <property type="molecule type" value="Genomic_DNA"/>
</dbReference>
<dbReference type="InterPro" id="IPR000352">
    <property type="entry name" value="Pep_chain_release_fac_I"/>
</dbReference>
<keyword evidence="9" id="KW-1185">Reference proteome</keyword>
<dbReference type="AlphaFoldDB" id="A0A427YCM8"/>
<dbReference type="PANTHER" id="PTHR46203">
    <property type="entry name" value="PROBABLE PEPTIDE CHAIN RELEASE FACTOR C12ORF65"/>
    <property type="match status" value="1"/>
</dbReference>
<comment type="caution">
    <text evidence="8">The sequence shown here is derived from an EMBL/GenBank/DDBJ whole genome shotgun (WGS) entry which is preliminary data.</text>
</comment>
<evidence type="ECO:0000256" key="5">
    <source>
        <dbReference type="SAM" id="MobiDB-lite"/>
    </source>
</evidence>
<evidence type="ECO:0000256" key="3">
    <source>
        <dbReference type="ARBA" id="ARBA00022946"/>
    </source>
</evidence>
<evidence type="ECO:0000313" key="9">
    <source>
        <dbReference type="Proteomes" id="UP000279259"/>
    </source>
</evidence>
<dbReference type="GO" id="GO:0005739">
    <property type="term" value="C:mitochondrion"/>
    <property type="evidence" value="ECO:0007669"/>
    <property type="project" value="UniProtKB-SubCell"/>
</dbReference>
<dbReference type="GO" id="GO:0032543">
    <property type="term" value="P:mitochondrial translation"/>
    <property type="evidence" value="ECO:0007669"/>
    <property type="project" value="UniProtKB-ARBA"/>
</dbReference>
<keyword evidence="4" id="KW-0496">Mitochondrion</keyword>
<dbReference type="InterPro" id="IPR052405">
    <property type="entry name" value="Mito_Transl_Release_Factor"/>
</dbReference>
<feature type="compositionally biased region" description="Low complexity" evidence="5">
    <location>
        <begin position="120"/>
        <end position="138"/>
    </location>
</feature>
<evidence type="ECO:0000259" key="7">
    <source>
        <dbReference type="Pfam" id="PF00472"/>
    </source>
</evidence>
<dbReference type="Proteomes" id="UP000279259">
    <property type="component" value="Unassembled WGS sequence"/>
</dbReference>
<name>A0A427YCM8_9TREE</name>
<keyword evidence="3" id="KW-0809">Transit peptide</keyword>
<sequence>MSAARGARWLWVGGQGARLALASAPDAASIAHPSRYVPLATRPDVGCSFWVTSSRWYGTSTAAHAGGPVVEGQREDGNHQTHDDGVVLVEEVSEDEDVDVHVEDSWDDQGGVIVDQPPRSHLQTLPPSLPTSASPSTSNMPNRPRLPSSIKKLNKMLAAQKKMTIPESDLDEKFVRGSGPGGQAINKTSSSVSLTHIPTGIRVQSQPTRSREQNRKVARRILAERLELLRAKGEWDPETKVYAPAGASREGVEDASDGVEGRVVGESVEGRVFGESVGRKTIREDTSPEEGTRVEGDTRIQVETPEGKEGISVRSVDSGKSDKPDLMLEAAMWSRAEIKWEKERRRKLNRAKKTKRKARGREADAESVEGSETRDV</sequence>
<organism evidence="8 9">
    <name type="scientific">Saitozyma podzolica</name>
    <dbReference type="NCBI Taxonomy" id="1890683"/>
    <lineage>
        <taxon>Eukaryota</taxon>
        <taxon>Fungi</taxon>
        <taxon>Dikarya</taxon>
        <taxon>Basidiomycota</taxon>
        <taxon>Agaricomycotina</taxon>
        <taxon>Tremellomycetes</taxon>
        <taxon>Tremellales</taxon>
        <taxon>Trimorphomycetaceae</taxon>
        <taxon>Saitozyma</taxon>
    </lineage>
</organism>
<feature type="domain" description="Prokaryotic-type class I peptide chain release factors" evidence="7">
    <location>
        <begin position="162"/>
        <end position="229"/>
    </location>
</feature>
<keyword evidence="6" id="KW-0732">Signal</keyword>
<dbReference type="Pfam" id="PF00472">
    <property type="entry name" value="RF-1"/>
    <property type="match status" value="1"/>
</dbReference>
<dbReference type="Gene3D" id="3.30.160.20">
    <property type="match status" value="1"/>
</dbReference>
<feature type="chain" id="PRO_5019554474" description="Prokaryotic-type class I peptide chain release factors domain-containing protein" evidence="6">
    <location>
        <begin position="23"/>
        <end position="376"/>
    </location>
</feature>
<evidence type="ECO:0000256" key="4">
    <source>
        <dbReference type="ARBA" id="ARBA00023128"/>
    </source>
</evidence>
<evidence type="ECO:0000313" key="8">
    <source>
        <dbReference type="EMBL" id="RSH88895.1"/>
    </source>
</evidence>
<proteinExistence type="inferred from homology"/>
<feature type="region of interest" description="Disordered" evidence="5">
    <location>
        <begin position="344"/>
        <end position="376"/>
    </location>
</feature>
<dbReference type="InterPro" id="IPR045853">
    <property type="entry name" value="Pep_chain_release_fac_I_sf"/>
</dbReference>
<gene>
    <name evidence="8" type="ORF">EHS25_002557</name>
</gene>
<protein>
    <recommendedName>
        <fullName evidence="7">Prokaryotic-type class I peptide chain release factors domain-containing protein</fullName>
    </recommendedName>
</protein>
<feature type="compositionally biased region" description="Basic residues" evidence="5">
    <location>
        <begin position="344"/>
        <end position="359"/>
    </location>
</feature>
<feature type="region of interest" description="Disordered" evidence="5">
    <location>
        <begin position="302"/>
        <end position="323"/>
    </location>
</feature>
<dbReference type="GO" id="GO:0003747">
    <property type="term" value="F:translation release factor activity"/>
    <property type="evidence" value="ECO:0007669"/>
    <property type="project" value="InterPro"/>
</dbReference>
<comment type="subcellular location">
    <subcellularLocation>
        <location evidence="1">Mitochondrion</location>
    </subcellularLocation>
</comment>
<comment type="similarity">
    <text evidence="2">Belongs to the prokaryotic/mitochondrial release factor family.</text>
</comment>
<reference evidence="8 9" key="1">
    <citation type="submission" date="2018-11" db="EMBL/GenBank/DDBJ databases">
        <title>Genome sequence of Saitozyma podzolica DSM 27192.</title>
        <authorList>
            <person name="Aliyu H."/>
            <person name="Gorte O."/>
            <person name="Ochsenreither K."/>
        </authorList>
    </citation>
    <scope>NUCLEOTIDE SEQUENCE [LARGE SCALE GENOMIC DNA]</scope>
    <source>
        <strain evidence="8 9">DSM 27192</strain>
    </source>
</reference>
<evidence type="ECO:0000256" key="1">
    <source>
        <dbReference type="ARBA" id="ARBA00004173"/>
    </source>
</evidence>
<dbReference type="OrthoDB" id="277888at2759"/>
<dbReference type="SUPFAM" id="SSF75620">
    <property type="entry name" value="Release factor"/>
    <property type="match status" value="1"/>
</dbReference>
<feature type="region of interest" description="Disordered" evidence="5">
    <location>
        <begin position="108"/>
        <end position="148"/>
    </location>
</feature>
<evidence type="ECO:0000256" key="6">
    <source>
        <dbReference type="SAM" id="SignalP"/>
    </source>
</evidence>
<accession>A0A427YCM8</accession>
<dbReference type="PANTHER" id="PTHR46203:SF1">
    <property type="entry name" value="MITOCHONDRIAL TRANSLATION RELEASE FACTOR IN RESCUE"/>
    <property type="match status" value="1"/>
</dbReference>
<evidence type="ECO:0000256" key="2">
    <source>
        <dbReference type="ARBA" id="ARBA00010835"/>
    </source>
</evidence>